<dbReference type="InterPro" id="IPR036770">
    <property type="entry name" value="Ankyrin_rpt-contain_sf"/>
</dbReference>
<keyword evidence="1" id="KW-0677">Repeat</keyword>
<feature type="repeat" description="ANK" evidence="3">
    <location>
        <begin position="103"/>
        <end position="135"/>
    </location>
</feature>
<gene>
    <name evidence="5" type="ORF">CY34DRAFT_808561</name>
</gene>
<dbReference type="Proteomes" id="UP000054485">
    <property type="component" value="Unassembled WGS sequence"/>
</dbReference>
<sequence length="981" mass="104911">MLAPSRNHRAEAKFNVATEFPHLGLHSAAVSGDIGLVQFALNHGQPVNSVLDGVLPLHAACAGGNDLVVNLLIKHGADVNASRLPRRYSDRSRDSAAPIVGTSGATPLHFAAANGHASVVRTLLIHGAHPNRPDKHGITPEIIARQNGWMECADILASEMLARARGDNTPDSDSHSSRERPHPCIDHVESSLRKKLHFKRSIDHALTVLKSASAIPDIDQKPPFVRSGSSEQDVLQPQDSPSSGRRPSLPHIYDEQPQRPSLPKASRRPRSAGTGAEATSPRKLNSKLSLLSLFKKSNVDASSSSVTSVSEPPINSPPSSSPVPVPGTASPVSPAAVISSPRLFPTPLSSSPHETPTHDLHRRRLETNSARASPDPNPWHRSTSSSSTPGEEIPPEPTAPVRPGILRMHTRSTSGHGSQQPSSSRIIRFDNSTSSSSSLTARARSPPSRGSVPHDGRLRALNLGSSTGAPDIDRIPDTIEESPRIPQSPPPILVNAIDLDDLEDEEEEYGVPIVHSSSTPNIMLTPDCAVTVPAQFPFSINVPPPDDSILSSESRLRGDSVSSAGTTGTASTFTQSSASDSPWPPTPHFSDASPLIVSRSMDTDTGINMGMDALPISPHVRRTPSGLDISSISSRAQVEALVQRAQQSVLDMAVDLEENTRRDQGTGRTPLSLRLAMFGESLAIERRMKEEEDAVGKGVLVVDAPFRNNLGVGERSLLSSSRPRAAELSFSRSSSGSGASSEDTSLQHTTRTAPDEIRRAASVDFRRTMSDSPFDGMSRTADNTRRTRSPPVASQHLPVPHDLNQHSHTLPLPSPRTQKSFETFAYTPPRSRTPDPYDTYADEDTELTGLGIGLGKGLGIPLSRISTAPHAGRISMTRNTSTVHDVSTTRNLSPSKRDISLTTARNVPTTARNASPATRTTSSSGPRDISSTPATRSVNKLSRMGFSTLEGWQPPPVTACSPPAKQRFGGIRTIVRGFQGK</sequence>
<feature type="repeat" description="ANK" evidence="3">
    <location>
        <begin position="52"/>
        <end position="84"/>
    </location>
</feature>
<feature type="compositionally biased region" description="Low complexity" evidence="4">
    <location>
        <begin position="559"/>
        <end position="581"/>
    </location>
</feature>
<dbReference type="Gene3D" id="1.25.40.20">
    <property type="entry name" value="Ankyrin repeat-containing domain"/>
    <property type="match status" value="1"/>
</dbReference>
<dbReference type="AlphaFoldDB" id="A0A0C9ZNF2"/>
<dbReference type="PANTHER" id="PTHR24173:SF74">
    <property type="entry name" value="ANKYRIN REPEAT DOMAIN-CONTAINING PROTEIN 16"/>
    <property type="match status" value="1"/>
</dbReference>
<feature type="compositionally biased region" description="Polar residues" evidence="4">
    <location>
        <begin position="380"/>
        <end position="389"/>
    </location>
</feature>
<feature type="region of interest" description="Disordered" evidence="4">
    <location>
        <begin position="218"/>
        <end position="283"/>
    </location>
</feature>
<feature type="compositionally biased region" description="Low complexity" evidence="4">
    <location>
        <begin position="432"/>
        <end position="448"/>
    </location>
</feature>
<name>A0A0C9ZNF2_9AGAM</name>
<evidence type="ECO:0000256" key="4">
    <source>
        <dbReference type="SAM" id="MobiDB-lite"/>
    </source>
</evidence>
<dbReference type="SUPFAM" id="SSF48403">
    <property type="entry name" value="Ankyrin repeat"/>
    <property type="match status" value="1"/>
</dbReference>
<feature type="compositionally biased region" description="Low complexity" evidence="4">
    <location>
        <begin position="326"/>
        <end position="341"/>
    </location>
</feature>
<evidence type="ECO:0000256" key="3">
    <source>
        <dbReference type="PROSITE-ProRule" id="PRU00023"/>
    </source>
</evidence>
<evidence type="ECO:0000313" key="5">
    <source>
        <dbReference type="EMBL" id="KIK39180.1"/>
    </source>
</evidence>
<feature type="region of interest" description="Disordered" evidence="4">
    <location>
        <begin position="299"/>
        <end position="493"/>
    </location>
</feature>
<accession>A0A0C9ZNF2</accession>
<feature type="region of interest" description="Disordered" evidence="4">
    <location>
        <begin position="903"/>
        <end position="939"/>
    </location>
</feature>
<evidence type="ECO:0000256" key="2">
    <source>
        <dbReference type="ARBA" id="ARBA00023043"/>
    </source>
</evidence>
<dbReference type="PROSITE" id="PS50297">
    <property type="entry name" value="ANK_REP_REGION"/>
    <property type="match status" value="2"/>
</dbReference>
<feature type="compositionally biased region" description="Polar residues" evidence="4">
    <location>
        <begin position="227"/>
        <end position="245"/>
    </location>
</feature>
<feature type="compositionally biased region" description="Basic and acidic residues" evidence="4">
    <location>
        <begin position="753"/>
        <end position="769"/>
    </location>
</feature>
<feature type="region of interest" description="Disordered" evidence="4">
    <location>
        <begin position="728"/>
        <end position="817"/>
    </location>
</feature>
<feature type="compositionally biased region" description="Polar residues" evidence="4">
    <location>
        <begin position="411"/>
        <end position="425"/>
    </location>
</feature>
<protein>
    <recommendedName>
        <fullName evidence="7">Ankyrin</fullName>
    </recommendedName>
</protein>
<feature type="region of interest" description="Disordered" evidence="4">
    <location>
        <begin position="165"/>
        <end position="185"/>
    </location>
</feature>
<keyword evidence="2 3" id="KW-0040">ANK repeat</keyword>
<feature type="compositionally biased region" description="Basic and acidic residues" evidence="4">
    <location>
        <begin position="471"/>
        <end position="483"/>
    </location>
</feature>
<dbReference type="EMBL" id="KN835355">
    <property type="protein sequence ID" value="KIK39180.1"/>
    <property type="molecule type" value="Genomic_DNA"/>
</dbReference>
<dbReference type="PANTHER" id="PTHR24173">
    <property type="entry name" value="ANKYRIN REPEAT CONTAINING"/>
    <property type="match status" value="1"/>
</dbReference>
<dbReference type="PROSITE" id="PS50088">
    <property type="entry name" value="ANK_REPEAT"/>
    <property type="match status" value="2"/>
</dbReference>
<dbReference type="HOGENOM" id="CLU_300172_0_0_1"/>
<dbReference type="Pfam" id="PF00023">
    <property type="entry name" value="Ank"/>
    <property type="match status" value="1"/>
</dbReference>
<dbReference type="InterPro" id="IPR002110">
    <property type="entry name" value="Ankyrin_rpt"/>
</dbReference>
<reference evidence="6" key="2">
    <citation type="submission" date="2015-01" db="EMBL/GenBank/DDBJ databases">
        <title>Evolutionary Origins and Diversification of the Mycorrhizal Mutualists.</title>
        <authorList>
            <consortium name="DOE Joint Genome Institute"/>
            <consortium name="Mycorrhizal Genomics Consortium"/>
            <person name="Kohler A."/>
            <person name="Kuo A."/>
            <person name="Nagy L.G."/>
            <person name="Floudas D."/>
            <person name="Copeland A."/>
            <person name="Barry K.W."/>
            <person name="Cichocki N."/>
            <person name="Veneault-Fourrey C."/>
            <person name="LaButti K."/>
            <person name="Lindquist E.A."/>
            <person name="Lipzen A."/>
            <person name="Lundell T."/>
            <person name="Morin E."/>
            <person name="Murat C."/>
            <person name="Riley R."/>
            <person name="Ohm R."/>
            <person name="Sun H."/>
            <person name="Tunlid A."/>
            <person name="Henrissat B."/>
            <person name="Grigoriev I.V."/>
            <person name="Hibbett D.S."/>
            <person name="Martin F."/>
        </authorList>
    </citation>
    <scope>NUCLEOTIDE SEQUENCE [LARGE SCALE GENOMIC DNA]</scope>
    <source>
        <strain evidence="6">UH-Slu-Lm8-n1</strain>
    </source>
</reference>
<feature type="region of interest" description="Disordered" evidence="4">
    <location>
        <begin position="547"/>
        <end position="593"/>
    </location>
</feature>
<feature type="compositionally biased region" description="Low complexity" evidence="4">
    <location>
        <begin position="299"/>
        <end position="313"/>
    </location>
</feature>
<evidence type="ECO:0008006" key="7">
    <source>
        <dbReference type="Google" id="ProtNLM"/>
    </source>
</evidence>
<feature type="compositionally biased region" description="Low complexity" evidence="4">
    <location>
        <begin position="728"/>
        <end position="744"/>
    </location>
</feature>
<reference evidence="5 6" key="1">
    <citation type="submission" date="2014-04" db="EMBL/GenBank/DDBJ databases">
        <authorList>
            <consortium name="DOE Joint Genome Institute"/>
            <person name="Kuo A."/>
            <person name="Ruytinx J."/>
            <person name="Rineau F."/>
            <person name="Colpaert J."/>
            <person name="Kohler A."/>
            <person name="Nagy L.G."/>
            <person name="Floudas D."/>
            <person name="Copeland A."/>
            <person name="Barry K.W."/>
            <person name="Cichocki N."/>
            <person name="Veneault-Fourrey C."/>
            <person name="LaButti K."/>
            <person name="Lindquist E.A."/>
            <person name="Lipzen A."/>
            <person name="Lundell T."/>
            <person name="Morin E."/>
            <person name="Murat C."/>
            <person name="Sun H."/>
            <person name="Tunlid A."/>
            <person name="Henrissat B."/>
            <person name="Grigoriev I.V."/>
            <person name="Hibbett D.S."/>
            <person name="Martin F."/>
            <person name="Nordberg H.P."/>
            <person name="Cantor M.N."/>
            <person name="Hua S.X."/>
        </authorList>
    </citation>
    <scope>NUCLEOTIDE SEQUENCE [LARGE SCALE GENOMIC DNA]</scope>
    <source>
        <strain evidence="5 6">UH-Slu-Lm8-n1</strain>
    </source>
</reference>
<dbReference type="Pfam" id="PF12796">
    <property type="entry name" value="Ank_2"/>
    <property type="match status" value="1"/>
</dbReference>
<feature type="compositionally biased region" description="Pro residues" evidence="4">
    <location>
        <begin position="314"/>
        <end position="325"/>
    </location>
</feature>
<dbReference type="OrthoDB" id="194358at2759"/>
<evidence type="ECO:0000313" key="6">
    <source>
        <dbReference type="Proteomes" id="UP000054485"/>
    </source>
</evidence>
<proteinExistence type="predicted"/>
<dbReference type="InParanoid" id="A0A0C9ZNF2"/>
<evidence type="ECO:0000256" key="1">
    <source>
        <dbReference type="ARBA" id="ARBA00022737"/>
    </source>
</evidence>
<dbReference type="SMART" id="SM00248">
    <property type="entry name" value="ANK"/>
    <property type="match status" value="3"/>
</dbReference>
<dbReference type="STRING" id="930992.A0A0C9ZNF2"/>
<organism evidence="5 6">
    <name type="scientific">Suillus luteus UH-Slu-Lm8-n1</name>
    <dbReference type="NCBI Taxonomy" id="930992"/>
    <lineage>
        <taxon>Eukaryota</taxon>
        <taxon>Fungi</taxon>
        <taxon>Dikarya</taxon>
        <taxon>Basidiomycota</taxon>
        <taxon>Agaricomycotina</taxon>
        <taxon>Agaricomycetes</taxon>
        <taxon>Agaricomycetidae</taxon>
        <taxon>Boletales</taxon>
        <taxon>Suillineae</taxon>
        <taxon>Suillaceae</taxon>
        <taxon>Suillus</taxon>
    </lineage>
</organism>
<keyword evidence="6" id="KW-1185">Reference proteome</keyword>